<dbReference type="Pfam" id="PF00076">
    <property type="entry name" value="RRM_1"/>
    <property type="match status" value="1"/>
</dbReference>
<feature type="compositionally biased region" description="Polar residues" evidence="3">
    <location>
        <begin position="42"/>
        <end position="72"/>
    </location>
</feature>
<dbReference type="eggNOG" id="ENOG502S58E">
    <property type="taxonomic scope" value="Eukaryota"/>
</dbReference>
<dbReference type="VEuPathDB" id="FungiDB:TSTA_050040"/>
<dbReference type="InterPro" id="IPR000504">
    <property type="entry name" value="RRM_dom"/>
</dbReference>
<sequence length="325" mass="36091">MADTSEQTNEQQPWTPTKQSNGVRTTGRAFNSANWRVKSDDSPSTNSPRFNHQSGSNSPRSPFHNKSWQPVPQSITEGRRLYVGNMPYTAKREDVESIFEAGEYSIERIDISIDPFTGRNPSYCFVELATKEQADRAMVELDGKDLQGRPVRIKPGVAKSAQDRSSSTRSPQNSPSRLNDNTGSPSTLVDRWQRRDTSSSNNTKGNDIENSRRLYVGGLPKIMDKQALDADIQGFFKGYNLEAISKLITPHPSKRFEPGDHYYLFVDFATIEDAAAAQTALDGQNGPWGGKLRLGRARGESTKMISDRQKLASQNEVPETATVSA</sequence>
<name>B8MIQ4_TALSN</name>
<dbReference type="InterPro" id="IPR035979">
    <property type="entry name" value="RBD_domain_sf"/>
</dbReference>
<dbReference type="InterPro" id="IPR012677">
    <property type="entry name" value="Nucleotide-bd_a/b_plait_sf"/>
</dbReference>
<feature type="compositionally biased region" description="Polar residues" evidence="3">
    <location>
        <begin position="311"/>
        <end position="325"/>
    </location>
</feature>
<dbReference type="RefSeq" id="XP_002485519.1">
    <property type="nucleotide sequence ID" value="XM_002485474.1"/>
</dbReference>
<evidence type="ECO:0000256" key="3">
    <source>
        <dbReference type="SAM" id="MobiDB-lite"/>
    </source>
</evidence>
<gene>
    <name evidence="5" type="ORF">TSTA_050040</name>
</gene>
<dbReference type="AlphaFoldDB" id="B8MIQ4"/>
<evidence type="ECO:0000313" key="5">
    <source>
        <dbReference type="EMBL" id="EED15566.1"/>
    </source>
</evidence>
<organism evidence="5 6">
    <name type="scientific">Talaromyces stipitatus (strain ATCC 10500 / CBS 375.48 / QM 6759 / NRRL 1006)</name>
    <name type="common">Penicillium stipitatum</name>
    <dbReference type="NCBI Taxonomy" id="441959"/>
    <lineage>
        <taxon>Eukaryota</taxon>
        <taxon>Fungi</taxon>
        <taxon>Dikarya</taxon>
        <taxon>Ascomycota</taxon>
        <taxon>Pezizomycotina</taxon>
        <taxon>Eurotiomycetes</taxon>
        <taxon>Eurotiomycetidae</taxon>
        <taxon>Eurotiales</taxon>
        <taxon>Trichocomaceae</taxon>
        <taxon>Talaromyces</taxon>
        <taxon>Talaromyces sect. Talaromyces</taxon>
    </lineage>
</organism>
<evidence type="ECO:0000256" key="2">
    <source>
        <dbReference type="PROSITE-ProRule" id="PRU00176"/>
    </source>
</evidence>
<dbReference type="OrthoDB" id="272703at2759"/>
<evidence type="ECO:0000259" key="4">
    <source>
        <dbReference type="PROSITE" id="PS50102"/>
    </source>
</evidence>
<dbReference type="STRING" id="441959.B8MIQ4"/>
<dbReference type="HOGENOM" id="CLU_050545_2_0_1"/>
<dbReference type="Proteomes" id="UP000001745">
    <property type="component" value="Unassembled WGS sequence"/>
</dbReference>
<evidence type="ECO:0000256" key="1">
    <source>
        <dbReference type="ARBA" id="ARBA00022884"/>
    </source>
</evidence>
<dbReference type="PROSITE" id="PS50102">
    <property type="entry name" value="RRM"/>
    <property type="match status" value="2"/>
</dbReference>
<feature type="compositionally biased region" description="Low complexity" evidence="3">
    <location>
        <begin position="164"/>
        <end position="177"/>
    </location>
</feature>
<proteinExistence type="predicted"/>
<feature type="compositionally biased region" description="Polar residues" evidence="3">
    <location>
        <begin position="178"/>
        <end position="187"/>
    </location>
</feature>
<dbReference type="PhylomeDB" id="B8MIQ4"/>
<feature type="region of interest" description="Disordered" evidence="3">
    <location>
        <begin position="303"/>
        <end position="325"/>
    </location>
</feature>
<reference evidence="6" key="1">
    <citation type="journal article" date="2015" name="Genome Announc.">
        <title>Genome sequence of the AIDS-associated pathogen Penicillium marneffei (ATCC18224) and its near taxonomic relative Talaromyces stipitatus (ATCC10500).</title>
        <authorList>
            <person name="Nierman W.C."/>
            <person name="Fedorova-Abrams N.D."/>
            <person name="Andrianopoulos A."/>
        </authorList>
    </citation>
    <scope>NUCLEOTIDE SEQUENCE [LARGE SCALE GENOMIC DNA]</scope>
    <source>
        <strain evidence="6">ATCC 10500 / CBS 375.48 / QM 6759 / NRRL 1006</strain>
    </source>
</reference>
<dbReference type="SUPFAM" id="SSF54928">
    <property type="entry name" value="RNA-binding domain, RBD"/>
    <property type="match status" value="1"/>
</dbReference>
<evidence type="ECO:0000313" key="6">
    <source>
        <dbReference type="Proteomes" id="UP000001745"/>
    </source>
</evidence>
<feature type="region of interest" description="Disordered" evidence="3">
    <location>
        <begin position="1"/>
        <end position="72"/>
    </location>
</feature>
<keyword evidence="6" id="KW-1185">Reference proteome</keyword>
<feature type="domain" description="RRM" evidence="4">
    <location>
        <begin position="212"/>
        <end position="299"/>
    </location>
</feature>
<dbReference type="EMBL" id="EQ962657">
    <property type="protein sequence ID" value="EED15566.1"/>
    <property type="molecule type" value="Genomic_DNA"/>
</dbReference>
<dbReference type="SMART" id="SM00360">
    <property type="entry name" value="RRM"/>
    <property type="match status" value="2"/>
</dbReference>
<keyword evidence="1 2" id="KW-0694">RNA-binding</keyword>
<keyword evidence="5" id="KW-0687">Ribonucleoprotein</keyword>
<feature type="region of interest" description="Disordered" evidence="3">
    <location>
        <begin position="141"/>
        <end position="209"/>
    </location>
</feature>
<dbReference type="InParanoid" id="B8MIQ4"/>
<accession>B8MIQ4</accession>
<dbReference type="PANTHER" id="PTHR21245">
    <property type="entry name" value="HETEROGENEOUS NUCLEAR RIBONUCLEOPROTEIN"/>
    <property type="match status" value="1"/>
</dbReference>
<dbReference type="GO" id="GO:1990904">
    <property type="term" value="C:ribonucleoprotein complex"/>
    <property type="evidence" value="ECO:0007669"/>
    <property type="project" value="UniProtKB-KW"/>
</dbReference>
<dbReference type="OMA" id="HYYLFVE"/>
<dbReference type="GeneID" id="8108768"/>
<dbReference type="GO" id="GO:0003723">
    <property type="term" value="F:RNA binding"/>
    <property type="evidence" value="ECO:0007669"/>
    <property type="project" value="UniProtKB-UniRule"/>
</dbReference>
<dbReference type="CDD" id="cd00590">
    <property type="entry name" value="RRM_SF"/>
    <property type="match status" value="1"/>
</dbReference>
<feature type="domain" description="RRM" evidence="4">
    <location>
        <begin position="79"/>
        <end position="158"/>
    </location>
</feature>
<dbReference type="Gene3D" id="3.30.70.330">
    <property type="match status" value="2"/>
</dbReference>
<protein>
    <submittedName>
        <fullName evidence="5">Ribonucleoprotein, putative</fullName>
    </submittedName>
</protein>
<feature type="compositionally biased region" description="Polar residues" evidence="3">
    <location>
        <begin position="1"/>
        <end position="34"/>
    </location>
</feature>